<evidence type="ECO:0000259" key="1">
    <source>
        <dbReference type="Pfam" id="PF20636"/>
    </source>
</evidence>
<dbReference type="EnsemblPlants" id="Kaladp0091s0130.1.v1.1">
    <property type="protein sequence ID" value="Kaladp0091s0130.1.v1.1"/>
    <property type="gene ID" value="Kaladp0091s0130.v1.1"/>
</dbReference>
<dbReference type="InterPro" id="IPR049481">
    <property type="entry name" value="SMN_G2-BD"/>
</dbReference>
<dbReference type="Pfam" id="PF20636">
    <property type="entry name" value="SMN_G2-BD"/>
    <property type="match status" value="1"/>
</dbReference>
<dbReference type="CDD" id="cd22851">
    <property type="entry name" value="SMN_N"/>
    <property type="match status" value="1"/>
</dbReference>
<dbReference type="PANTHER" id="PTHR39267:SF1">
    <property type="entry name" value="SURVIVAL MOTOR NEURON PROTEIN"/>
    <property type="match status" value="1"/>
</dbReference>
<keyword evidence="3" id="KW-1185">Reference proteome</keyword>
<dbReference type="Gramene" id="Kaladp0091s0130.1.v1.1">
    <property type="protein sequence ID" value="Kaladp0091s0130.1.v1.1"/>
    <property type="gene ID" value="Kaladp0091s0130.v1.1"/>
</dbReference>
<accession>A0A7N0UWJ2</accession>
<protein>
    <recommendedName>
        <fullName evidence="1">Survival Motor Neuron Gemin2-binding domain-containing protein</fullName>
    </recommendedName>
</protein>
<dbReference type="AlphaFoldDB" id="A0A7N0UWJ2"/>
<dbReference type="InterPro" id="IPR040424">
    <property type="entry name" value="Smn1"/>
</dbReference>
<name>A0A7N0UWJ2_KALFE</name>
<proteinExistence type="predicted"/>
<dbReference type="Proteomes" id="UP000594263">
    <property type="component" value="Unplaced"/>
</dbReference>
<dbReference type="PANTHER" id="PTHR39267">
    <property type="entry name" value="SURVIVAL MOTOR NEURON-LIKE PROTEIN 1"/>
    <property type="match status" value="1"/>
</dbReference>
<reference evidence="2" key="1">
    <citation type="submission" date="2021-01" db="UniProtKB">
        <authorList>
            <consortium name="EnsemblPlants"/>
        </authorList>
    </citation>
    <scope>IDENTIFICATION</scope>
</reference>
<feature type="domain" description="Survival Motor Neuron Gemin2-binding" evidence="1">
    <location>
        <begin position="1"/>
        <end position="30"/>
    </location>
</feature>
<organism evidence="2 3">
    <name type="scientific">Kalanchoe fedtschenkoi</name>
    <name type="common">Lavender scallops</name>
    <name type="synonym">South American air plant</name>
    <dbReference type="NCBI Taxonomy" id="63787"/>
    <lineage>
        <taxon>Eukaryota</taxon>
        <taxon>Viridiplantae</taxon>
        <taxon>Streptophyta</taxon>
        <taxon>Embryophyta</taxon>
        <taxon>Tracheophyta</taxon>
        <taxon>Spermatophyta</taxon>
        <taxon>Magnoliopsida</taxon>
        <taxon>eudicotyledons</taxon>
        <taxon>Gunneridae</taxon>
        <taxon>Pentapetalae</taxon>
        <taxon>Saxifragales</taxon>
        <taxon>Crassulaceae</taxon>
        <taxon>Kalanchoe</taxon>
    </lineage>
</organism>
<sequence length="94" mass="10162">MGKNDGALWDDSALIDAFDEALSSYKMMHKMKQIDGLEEERKAVDLELGGAVEKIAEEDTISDVAKITATASDADVSDSVVEATSMKEENVYAC</sequence>
<evidence type="ECO:0000313" key="3">
    <source>
        <dbReference type="Proteomes" id="UP000594263"/>
    </source>
</evidence>
<evidence type="ECO:0000313" key="2">
    <source>
        <dbReference type="EnsemblPlants" id="Kaladp0091s0130.1.v1.1"/>
    </source>
</evidence>